<sequence>MRTQAHNLLGQQDLKISLPFIDASQAVQSNDVNQPQEAVNDLRRLGVAADKR</sequence>
<dbReference type="RefSeq" id="WP_349281414.1">
    <property type="nucleotide sequence ID" value="NZ_CBCSCU010000002.1"/>
</dbReference>
<evidence type="ECO:0000313" key="1">
    <source>
        <dbReference type="EMBL" id="XBP72084.1"/>
    </source>
</evidence>
<reference evidence="1" key="1">
    <citation type="submission" date="2024-05" db="EMBL/GenBank/DDBJ databases">
        <authorList>
            <person name="Bunk B."/>
            <person name="Swiderski J."/>
            <person name="Sproer C."/>
            <person name="Thiel V."/>
        </authorList>
    </citation>
    <scope>NUCLEOTIDE SEQUENCE</scope>
    <source>
        <strain evidence="1">DSM 17735</strain>
    </source>
</reference>
<proteinExistence type="predicted"/>
<accession>A0AAU7LWV7</accession>
<dbReference type="AlphaFoldDB" id="A0AAU7LWV7"/>
<name>A0AAU7LWV7_9BURK</name>
<gene>
    <name evidence="1" type="ORF">ABLV49_09900</name>
</gene>
<dbReference type="EMBL" id="CP157675">
    <property type="protein sequence ID" value="XBP72084.1"/>
    <property type="molecule type" value="Genomic_DNA"/>
</dbReference>
<organism evidence="1">
    <name type="scientific">Polaromonas hydrogenivorans</name>
    <dbReference type="NCBI Taxonomy" id="335476"/>
    <lineage>
        <taxon>Bacteria</taxon>
        <taxon>Pseudomonadati</taxon>
        <taxon>Pseudomonadota</taxon>
        <taxon>Betaproteobacteria</taxon>
        <taxon>Burkholderiales</taxon>
        <taxon>Comamonadaceae</taxon>
        <taxon>Polaromonas</taxon>
    </lineage>
</organism>
<protein>
    <submittedName>
        <fullName evidence="1">Uncharacterized protein</fullName>
    </submittedName>
</protein>